<gene>
    <name evidence="1" type="ORF">FPZ41_46720</name>
</gene>
<protein>
    <submittedName>
        <fullName evidence="1">Uncharacterized protein</fullName>
    </submittedName>
</protein>
<keyword evidence="2" id="KW-1185">Reference proteome</keyword>
<dbReference type="AlphaFoldDB" id="A0A5N8X8X0"/>
<name>A0A5N8X8X0_9ACTN</name>
<dbReference type="RefSeq" id="WP_152870973.1">
    <property type="nucleotide sequence ID" value="NZ_VMNX01000544.1"/>
</dbReference>
<evidence type="ECO:0000313" key="2">
    <source>
        <dbReference type="Proteomes" id="UP000373149"/>
    </source>
</evidence>
<proteinExistence type="predicted"/>
<dbReference type="Proteomes" id="UP000373149">
    <property type="component" value="Unassembled WGS sequence"/>
</dbReference>
<sequence length="186" mass="19924">MSSRDLAVKVTAYKVLKDHAEDKYNEVRAELAAHMERGDRVMAVAPNGVKIAAVSKKDPKPQARIVDVPAFRSWVAKHYPERIVTTLEIVGAPEEVKEVLMRHAPALLKQSDAVHPDLVRTVLNDSVKHGCAVGPGGEVEVPGVEVEPREGVVACVPTDDAMGVVVEMLQSGELDLLDVLPVGGGA</sequence>
<organism evidence="1 2">
    <name type="scientific">Streptomyces acidicola</name>
    <dbReference type="NCBI Taxonomy" id="2596892"/>
    <lineage>
        <taxon>Bacteria</taxon>
        <taxon>Bacillati</taxon>
        <taxon>Actinomycetota</taxon>
        <taxon>Actinomycetes</taxon>
        <taxon>Kitasatosporales</taxon>
        <taxon>Streptomycetaceae</taxon>
        <taxon>Streptomyces</taxon>
    </lineage>
</organism>
<reference evidence="1 2" key="1">
    <citation type="submission" date="2019-09" db="EMBL/GenBank/DDBJ databases">
        <authorList>
            <person name="Duangmal K."/>
            <person name="Teo W.F.A."/>
            <person name="Lipun K."/>
        </authorList>
    </citation>
    <scope>NUCLEOTIDE SEQUENCE [LARGE SCALE GENOMIC DNA]</scope>
    <source>
        <strain evidence="1 2">K1PN6</strain>
    </source>
</reference>
<evidence type="ECO:0000313" key="1">
    <source>
        <dbReference type="EMBL" id="MPY55626.1"/>
    </source>
</evidence>
<comment type="caution">
    <text evidence="1">The sequence shown here is derived from an EMBL/GenBank/DDBJ whole genome shotgun (WGS) entry which is preliminary data.</text>
</comment>
<accession>A0A5N8X8X0</accession>
<dbReference type="EMBL" id="VMNX01000544">
    <property type="protein sequence ID" value="MPY55626.1"/>
    <property type="molecule type" value="Genomic_DNA"/>
</dbReference>